<keyword evidence="9" id="KW-1185">Reference proteome</keyword>
<feature type="non-terminal residue" evidence="8">
    <location>
        <position position="58"/>
    </location>
</feature>
<dbReference type="Proteomes" id="UP000265703">
    <property type="component" value="Unassembled WGS sequence"/>
</dbReference>
<comment type="caution">
    <text evidence="8">The sequence shown here is derived from an EMBL/GenBank/DDBJ whole genome shotgun (WGS) entry which is preliminary data.</text>
</comment>
<evidence type="ECO:0000256" key="6">
    <source>
        <dbReference type="ARBA" id="ARBA00023235"/>
    </source>
</evidence>
<evidence type="ECO:0000256" key="1">
    <source>
        <dbReference type="ARBA" id="ARBA00000185"/>
    </source>
</evidence>
<sequence>MWIFVKCLIENPTFDSQTKENLTLKATSFGSSCNPSDAFFKNLLKCGIVDYIMEDVNL</sequence>
<dbReference type="GO" id="GO:0003918">
    <property type="term" value="F:DNA topoisomerase type II (double strand cut, ATP-hydrolyzing) activity"/>
    <property type="evidence" value="ECO:0007669"/>
    <property type="project" value="UniProtKB-EC"/>
</dbReference>
<dbReference type="GO" id="GO:0000712">
    <property type="term" value="P:resolution of meiotic recombination intermediates"/>
    <property type="evidence" value="ECO:0007669"/>
    <property type="project" value="TreeGrafter"/>
</dbReference>
<dbReference type="GO" id="GO:0006265">
    <property type="term" value="P:DNA topological change"/>
    <property type="evidence" value="ECO:0007669"/>
    <property type="project" value="InterPro"/>
</dbReference>
<dbReference type="AlphaFoldDB" id="A0A397S3Q8"/>
<dbReference type="Gene3D" id="3.30.230.10">
    <property type="match status" value="1"/>
</dbReference>
<dbReference type="EC" id="5.6.2.2" evidence="3"/>
<evidence type="ECO:0000256" key="5">
    <source>
        <dbReference type="ARBA" id="ARBA00023125"/>
    </source>
</evidence>
<evidence type="ECO:0000313" key="8">
    <source>
        <dbReference type="EMBL" id="RIA79349.1"/>
    </source>
</evidence>
<dbReference type="InterPro" id="IPR050634">
    <property type="entry name" value="DNA_Topoisomerase_II"/>
</dbReference>
<evidence type="ECO:0000256" key="2">
    <source>
        <dbReference type="ARBA" id="ARBA00001946"/>
    </source>
</evidence>
<dbReference type="GO" id="GO:0005524">
    <property type="term" value="F:ATP binding"/>
    <property type="evidence" value="ECO:0007669"/>
    <property type="project" value="InterPro"/>
</dbReference>
<dbReference type="OrthoDB" id="2437734at2759"/>
<name>A0A397S3Q8_9GLOM</name>
<dbReference type="SUPFAM" id="SSF54211">
    <property type="entry name" value="Ribosomal protein S5 domain 2-like"/>
    <property type="match status" value="1"/>
</dbReference>
<gene>
    <name evidence="8" type="ORF">C1645_882713</name>
</gene>
<comment type="cofactor">
    <cofactor evidence="2">
        <name>Mg(2+)</name>
        <dbReference type="ChEBI" id="CHEBI:18420"/>
    </cofactor>
</comment>
<dbReference type="PANTHER" id="PTHR10169">
    <property type="entry name" value="DNA TOPOISOMERASE/GYRASE"/>
    <property type="match status" value="1"/>
</dbReference>
<evidence type="ECO:0000313" key="9">
    <source>
        <dbReference type="Proteomes" id="UP000265703"/>
    </source>
</evidence>
<dbReference type="InterPro" id="IPR014721">
    <property type="entry name" value="Ribsml_uS5_D2-typ_fold_subgr"/>
</dbReference>
<evidence type="ECO:0000259" key="7">
    <source>
        <dbReference type="Pfam" id="PF00204"/>
    </source>
</evidence>
<protein>
    <recommendedName>
        <fullName evidence="3">DNA topoisomerase (ATP-hydrolyzing)</fullName>
        <ecNumber evidence="3">5.6.2.2</ecNumber>
    </recommendedName>
</protein>
<dbReference type="GO" id="GO:0003677">
    <property type="term" value="F:DNA binding"/>
    <property type="evidence" value="ECO:0007669"/>
    <property type="project" value="UniProtKB-KW"/>
</dbReference>
<dbReference type="STRING" id="658196.A0A397S3Q8"/>
<proteinExistence type="predicted"/>
<dbReference type="InterPro" id="IPR013506">
    <property type="entry name" value="Topo_IIA_bsu_dom2"/>
</dbReference>
<dbReference type="EMBL" id="QKYT01001352">
    <property type="protein sequence ID" value="RIA79349.1"/>
    <property type="molecule type" value="Genomic_DNA"/>
</dbReference>
<dbReference type="InterPro" id="IPR020568">
    <property type="entry name" value="Ribosomal_Su5_D2-typ_SF"/>
</dbReference>
<keyword evidence="6" id="KW-0413">Isomerase</keyword>
<reference evidence="8 9" key="1">
    <citation type="submission" date="2018-06" db="EMBL/GenBank/DDBJ databases">
        <title>Comparative genomics reveals the genomic features of Rhizophagus irregularis, R. cerebriforme, R. diaphanum and Gigaspora rosea, and their symbiotic lifestyle signature.</title>
        <authorList>
            <person name="Morin E."/>
            <person name="San Clemente H."/>
            <person name="Chen E.C.H."/>
            <person name="De La Providencia I."/>
            <person name="Hainaut M."/>
            <person name="Kuo A."/>
            <person name="Kohler A."/>
            <person name="Murat C."/>
            <person name="Tang N."/>
            <person name="Roy S."/>
            <person name="Loubradou J."/>
            <person name="Henrissat B."/>
            <person name="Grigoriev I.V."/>
            <person name="Corradi N."/>
            <person name="Roux C."/>
            <person name="Martin F.M."/>
        </authorList>
    </citation>
    <scope>NUCLEOTIDE SEQUENCE [LARGE SCALE GENOMIC DNA]</scope>
    <source>
        <strain evidence="8 9">DAOM 227022</strain>
    </source>
</reference>
<dbReference type="Pfam" id="PF00204">
    <property type="entry name" value="DNA_gyraseB"/>
    <property type="match status" value="1"/>
</dbReference>
<dbReference type="PANTHER" id="PTHR10169:SF38">
    <property type="entry name" value="DNA TOPOISOMERASE 2"/>
    <property type="match status" value="1"/>
</dbReference>
<organism evidence="8 9">
    <name type="scientific">Glomus cerebriforme</name>
    <dbReference type="NCBI Taxonomy" id="658196"/>
    <lineage>
        <taxon>Eukaryota</taxon>
        <taxon>Fungi</taxon>
        <taxon>Fungi incertae sedis</taxon>
        <taxon>Mucoromycota</taxon>
        <taxon>Glomeromycotina</taxon>
        <taxon>Glomeromycetes</taxon>
        <taxon>Glomerales</taxon>
        <taxon>Glomeraceae</taxon>
        <taxon>Glomus</taxon>
    </lineage>
</organism>
<evidence type="ECO:0000256" key="4">
    <source>
        <dbReference type="ARBA" id="ARBA00023029"/>
    </source>
</evidence>
<comment type="catalytic activity">
    <reaction evidence="1">
        <text>ATP-dependent breakage, passage and rejoining of double-stranded DNA.</text>
        <dbReference type="EC" id="5.6.2.2"/>
    </reaction>
</comment>
<keyword evidence="5" id="KW-0238">DNA-binding</keyword>
<dbReference type="GO" id="GO:0000819">
    <property type="term" value="P:sister chromatid segregation"/>
    <property type="evidence" value="ECO:0007669"/>
    <property type="project" value="TreeGrafter"/>
</dbReference>
<feature type="domain" description="DNA topoisomerase type IIA subunit B" evidence="7">
    <location>
        <begin position="1"/>
        <end position="45"/>
    </location>
</feature>
<accession>A0A397S3Q8</accession>
<keyword evidence="4" id="KW-0799">Topoisomerase</keyword>
<dbReference type="GO" id="GO:0005634">
    <property type="term" value="C:nucleus"/>
    <property type="evidence" value="ECO:0007669"/>
    <property type="project" value="TreeGrafter"/>
</dbReference>
<evidence type="ECO:0000256" key="3">
    <source>
        <dbReference type="ARBA" id="ARBA00012895"/>
    </source>
</evidence>